<dbReference type="Proteomes" id="UP000235658">
    <property type="component" value="Unassembled WGS sequence"/>
</dbReference>
<dbReference type="Pfam" id="PF02926">
    <property type="entry name" value="THUMP"/>
    <property type="match status" value="1"/>
</dbReference>
<dbReference type="Gene3D" id="3.40.50.150">
    <property type="entry name" value="Vaccinia Virus protein VP39"/>
    <property type="match status" value="1"/>
</dbReference>
<dbReference type="Pfam" id="PF01170">
    <property type="entry name" value="UPF0020"/>
    <property type="match status" value="1"/>
</dbReference>
<feature type="domain" description="RlmL ferredoxin-like" evidence="5">
    <location>
        <begin position="3"/>
        <end position="58"/>
    </location>
</feature>
<evidence type="ECO:0000313" key="6">
    <source>
        <dbReference type="EMBL" id="PMC82211.1"/>
    </source>
</evidence>
<dbReference type="GO" id="GO:0003723">
    <property type="term" value="F:RNA binding"/>
    <property type="evidence" value="ECO:0007669"/>
    <property type="project" value="InterPro"/>
</dbReference>
<dbReference type="InterPro" id="IPR000241">
    <property type="entry name" value="RlmKL-like_Mtase"/>
</dbReference>
<dbReference type="GO" id="GO:0008990">
    <property type="term" value="F:rRNA (guanine-N2-)-methyltransferase activity"/>
    <property type="evidence" value="ECO:0007669"/>
    <property type="project" value="TreeGrafter"/>
</dbReference>
<evidence type="ECO:0000256" key="2">
    <source>
        <dbReference type="ARBA" id="ARBA00022679"/>
    </source>
</evidence>
<dbReference type="InterPro" id="IPR004114">
    <property type="entry name" value="THUMP_dom"/>
</dbReference>
<name>A0A2N6UK16_9FIRM</name>
<feature type="domain" description="THUMP" evidence="4">
    <location>
        <begin position="66"/>
        <end position="152"/>
    </location>
</feature>
<evidence type="ECO:0000259" key="4">
    <source>
        <dbReference type="Pfam" id="PF02926"/>
    </source>
</evidence>
<keyword evidence="1 6" id="KW-0489">Methyltransferase</keyword>
<evidence type="ECO:0000259" key="5">
    <source>
        <dbReference type="Pfam" id="PF22020"/>
    </source>
</evidence>
<evidence type="ECO:0000256" key="1">
    <source>
        <dbReference type="ARBA" id="ARBA00022603"/>
    </source>
</evidence>
<dbReference type="InterPro" id="IPR054170">
    <property type="entry name" value="RlmL_1st"/>
</dbReference>
<protein>
    <submittedName>
        <fullName evidence="6">RNA methyltransferase</fullName>
    </submittedName>
</protein>
<accession>A0A2N6UK16</accession>
<dbReference type="AlphaFoldDB" id="A0A2N6UK16"/>
<evidence type="ECO:0000313" key="7">
    <source>
        <dbReference type="Proteomes" id="UP000235658"/>
    </source>
</evidence>
<organism evidence="6 7">
    <name type="scientific">Anaerococcus hydrogenalis</name>
    <dbReference type="NCBI Taxonomy" id="33029"/>
    <lineage>
        <taxon>Bacteria</taxon>
        <taxon>Bacillati</taxon>
        <taxon>Bacillota</taxon>
        <taxon>Tissierellia</taxon>
        <taxon>Tissierellales</taxon>
        <taxon>Peptoniphilaceae</taxon>
        <taxon>Anaerococcus</taxon>
    </lineage>
</organism>
<dbReference type="PANTHER" id="PTHR47313">
    <property type="entry name" value="RIBOSOMAL RNA LARGE SUBUNIT METHYLTRANSFERASE K/L"/>
    <property type="match status" value="1"/>
</dbReference>
<keyword evidence="2 6" id="KW-0808">Transferase</keyword>
<sequence length="376" mass="43601">MEKIIITTSFGLESLIKRQLIEEGYEDFEVLNGKIILNGNLDDIGYLNLNLREADRVFLEIASFEAKTFEQLFENINKIDWFDYLNIDDNFIVNARAYKSKLFSIPSIQSISEKAIINSLKRKYKISTFKKSGSRVQIEVMLEKNIVSLCLDTSGDGLHKRGYREGSVKAPLRENLAAALVDLSFYKDDRFLFDGFCGSGTILIEAARKQRNIAPGLDRDFDFTSFKFYDKKRFEKIKKEAYQKIDYDKKINILGSDISKNAIKLAKNNALNAGVYEDITFLNKDFSQINLKDNFGIFISNPPYGERLSRFDKEKISKMIDDKFKNLNTWSMFIISSDEKIDKNIRRKVSKKRKLYNGGEKVDLYQYFGKKPKKDR</sequence>
<dbReference type="GeneID" id="84577620"/>
<dbReference type="Pfam" id="PF22020">
    <property type="entry name" value="RlmL_1st"/>
    <property type="match status" value="1"/>
</dbReference>
<reference evidence="6 7" key="1">
    <citation type="submission" date="2017-09" db="EMBL/GenBank/DDBJ databases">
        <title>Bacterial strain isolated from the female urinary microbiota.</title>
        <authorList>
            <person name="Thomas-White K."/>
            <person name="Kumar N."/>
            <person name="Forster S."/>
            <person name="Putonti C."/>
            <person name="Lawley T."/>
            <person name="Wolfe A.J."/>
        </authorList>
    </citation>
    <scope>NUCLEOTIDE SEQUENCE [LARGE SCALE GENOMIC DNA]</scope>
    <source>
        <strain evidence="6 7">UMB0204</strain>
    </source>
</reference>
<dbReference type="Gene3D" id="3.30.2130.30">
    <property type="match status" value="1"/>
</dbReference>
<dbReference type="EMBL" id="PNHP01000001">
    <property type="protein sequence ID" value="PMC82211.1"/>
    <property type="molecule type" value="Genomic_DNA"/>
</dbReference>
<feature type="domain" description="Ribosomal RNA large subunit methyltransferase K/L-like methyltransferase" evidence="3">
    <location>
        <begin position="161"/>
        <end position="362"/>
    </location>
</feature>
<dbReference type="PANTHER" id="PTHR47313:SF1">
    <property type="entry name" value="RIBOSOMAL RNA LARGE SUBUNIT METHYLTRANSFERASE K_L"/>
    <property type="match status" value="1"/>
</dbReference>
<gene>
    <name evidence="6" type="ORF">CJ192_00315</name>
</gene>
<proteinExistence type="predicted"/>
<evidence type="ECO:0000259" key="3">
    <source>
        <dbReference type="Pfam" id="PF01170"/>
    </source>
</evidence>
<dbReference type="CDD" id="cd11715">
    <property type="entry name" value="THUMP_AdoMetMT"/>
    <property type="match status" value="1"/>
</dbReference>
<dbReference type="RefSeq" id="WP_102197329.1">
    <property type="nucleotide sequence ID" value="NZ_CAUPDS010000005.1"/>
</dbReference>
<dbReference type="SUPFAM" id="SSF53335">
    <property type="entry name" value="S-adenosyl-L-methionine-dependent methyltransferases"/>
    <property type="match status" value="1"/>
</dbReference>
<comment type="caution">
    <text evidence="6">The sequence shown here is derived from an EMBL/GenBank/DDBJ whole genome shotgun (WGS) entry which is preliminary data.</text>
</comment>
<dbReference type="GO" id="GO:0070043">
    <property type="term" value="F:rRNA (guanine-N7-)-methyltransferase activity"/>
    <property type="evidence" value="ECO:0007669"/>
    <property type="project" value="TreeGrafter"/>
</dbReference>
<dbReference type="InterPro" id="IPR029063">
    <property type="entry name" value="SAM-dependent_MTases_sf"/>
</dbReference>